<keyword evidence="2" id="KW-1185">Reference proteome</keyword>
<gene>
    <name evidence="1" type="ORF">K488DRAFT_87226</name>
</gene>
<reference evidence="1" key="1">
    <citation type="submission" date="2021-02" db="EMBL/GenBank/DDBJ databases">
        <authorList>
            <consortium name="DOE Joint Genome Institute"/>
            <person name="Ahrendt S."/>
            <person name="Looney B.P."/>
            <person name="Miyauchi S."/>
            <person name="Morin E."/>
            <person name="Drula E."/>
            <person name="Courty P.E."/>
            <person name="Chicoki N."/>
            <person name="Fauchery L."/>
            <person name="Kohler A."/>
            <person name="Kuo A."/>
            <person name="Labutti K."/>
            <person name="Pangilinan J."/>
            <person name="Lipzen A."/>
            <person name="Riley R."/>
            <person name="Andreopoulos W."/>
            <person name="He G."/>
            <person name="Johnson J."/>
            <person name="Barry K.W."/>
            <person name="Grigoriev I.V."/>
            <person name="Nagy L."/>
            <person name="Hibbett D."/>
            <person name="Henrissat B."/>
            <person name="Matheny P.B."/>
            <person name="Labbe J."/>
            <person name="Martin F."/>
        </authorList>
    </citation>
    <scope>NUCLEOTIDE SEQUENCE</scope>
    <source>
        <strain evidence="1">EC-137</strain>
    </source>
</reference>
<proteinExistence type="predicted"/>
<dbReference type="Proteomes" id="UP000814128">
    <property type="component" value="Unassembled WGS sequence"/>
</dbReference>
<organism evidence="1 2">
    <name type="scientific">Vararia minispora EC-137</name>
    <dbReference type="NCBI Taxonomy" id="1314806"/>
    <lineage>
        <taxon>Eukaryota</taxon>
        <taxon>Fungi</taxon>
        <taxon>Dikarya</taxon>
        <taxon>Basidiomycota</taxon>
        <taxon>Agaricomycotina</taxon>
        <taxon>Agaricomycetes</taxon>
        <taxon>Russulales</taxon>
        <taxon>Lachnocladiaceae</taxon>
        <taxon>Vararia</taxon>
    </lineage>
</organism>
<sequence>MSVCLPETIKAVLLQPERTVKVVDLPFASQEPVKNLPADEVLIRVRAVALNPTDWKHAFGQLGKPGTVSGSDAAGDVVKVGSQVTHIKIGDRATGFNFGGSWQTNNGAYAEYVRLKAAVCWKLPEGMTYEEAASFPIPHLTAVQALYMRLPIPTPFSSQAPLKEKILIWGGSTAVGHHAVQLATLSGLEVIVTASLGAHKELKALGAARCIDYKALDVVAQIKAAAGPDGVIYALDTHASDGSTEHVVDAMSEKRGGTVITLLPVAEGVIKRRSDVHVEFTLVYTLLGYEFSFAGFPFPESVEDKRRSLLYVTEVMPRILEGWKVGQGAPKIKAQHLRRMEGGLERIYEGLKVMADGNYAREKLVYTVQ</sequence>
<dbReference type="EMBL" id="MU273596">
    <property type="protein sequence ID" value="KAI0031021.1"/>
    <property type="molecule type" value="Genomic_DNA"/>
</dbReference>
<name>A0ACB8QHE8_9AGAM</name>
<protein>
    <submittedName>
        <fullName evidence="1">Chaperonin 10-like protein</fullName>
    </submittedName>
</protein>
<accession>A0ACB8QHE8</accession>
<evidence type="ECO:0000313" key="1">
    <source>
        <dbReference type="EMBL" id="KAI0031021.1"/>
    </source>
</evidence>
<evidence type="ECO:0000313" key="2">
    <source>
        <dbReference type="Proteomes" id="UP000814128"/>
    </source>
</evidence>
<comment type="caution">
    <text evidence="1">The sequence shown here is derived from an EMBL/GenBank/DDBJ whole genome shotgun (WGS) entry which is preliminary data.</text>
</comment>
<reference evidence="1" key="2">
    <citation type="journal article" date="2022" name="New Phytol.">
        <title>Evolutionary transition to the ectomycorrhizal habit in the genomes of a hyperdiverse lineage of mushroom-forming fungi.</title>
        <authorList>
            <person name="Looney B."/>
            <person name="Miyauchi S."/>
            <person name="Morin E."/>
            <person name="Drula E."/>
            <person name="Courty P.E."/>
            <person name="Kohler A."/>
            <person name="Kuo A."/>
            <person name="LaButti K."/>
            <person name="Pangilinan J."/>
            <person name="Lipzen A."/>
            <person name="Riley R."/>
            <person name="Andreopoulos W."/>
            <person name="He G."/>
            <person name="Johnson J."/>
            <person name="Nolan M."/>
            <person name="Tritt A."/>
            <person name="Barry K.W."/>
            <person name="Grigoriev I.V."/>
            <person name="Nagy L.G."/>
            <person name="Hibbett D."/>
            <person name="Henrissat B."/>
            <person name="Matheny P.B."/>
            <person name="Labbe J."/>
            <person name="Martin F.M."/>
        </authorList>
    </citation>
    <scope>NUCLEOTIDE SEQUENCE</scope>
    <source>
        <strain evidence="1">EC-137</strain>
    </source>
</reference>